<evidence type="ECO:0000313" key="3">
    <source>
        <dbReference type="Proteomes" id="UP001179952"/>
    </source>
</evidence>
<reference evidence="2" key="1">
    <citation type="journal article" date="2023" name="Nat. Commun.">
        <title>Diploid and tetraploid genomes of Acorus and the evolution of monocots.</title>
        <authorList>
            <person name="Ma L."/>
            <person name="Liu K.W."/>
            <person name="Li Z."/>
            <person name="Hsiao Y.Y."/>
            <person name="Qi Y."/>
            <person name="Fu T."/>
            <person name="Tang G.D."/>
            <person name="Zhang D."/>
            <person name="Sun W.H."/>
            <person name="Liu D.K."/>
            <person name="Li Y."/>
            <person name="Chen G.Z."/>
            <person name="Liu X.D."/>
            <person name="Liao X.Y."/>
            <person name="Jiang Y.T."/>
            <person name="Yu X."/>
            <person name="Hao Y."/>
            <person name="Huang J."/>
            <person name="Zhao X.W."/>
            <person name="Ke S."/>
            <person name="Chen Y.Y."/>
            <person name="Wu W.L."/>
            <person name="Hsu J.L."/>
            <person name="Lin Y.F."/>
            <person name="Huang M.D."/>
            <person name="Li C.Y."/>
            <person name="Huang L."/>
            <person name="Wang Z.W."/>
            <person name="Zhao X."/>
            <person name="Zhong W.Y."/>
            <person name="Peng D.H."/>
            <person name="Ahmad S."/>
            <person name="Lan S."/>
            <person name="Zhang J.S."/>
            <person name="Tsai W.C."/>
            <person name="Van de Peer Y."/>
            <person name="Liu Z.J."/>
        </authorList>
    </citation>
    <scope>NUCLEOTIDE SEQUENCE</scope>
    <source>
        <strain evidence="2">SCP</strain>
    </source>
</reference>
<dbReference type="AlphaFoldDB" id="A0AAV9AQ62"/>
<accession>A0AAV9AQ62</accession>
<keyword evidence="3" id="KW-1185">Reference proteome</keyword>
<feature type="domain" description="C2H2-type" evidence="1">
    <location>
        <begin position="45"/>
        <end position="68"/>
    </location>
</feature>
<organism evidence="2 3">
    <name type="scientific">Acorus gramineus</name>
    <name type="common">Dwarf sweet flag</name>
    <dbReference type="NCBI Taxonomy" id="55184"/>
    <lineage>
        <taxon>Eukaryota</taxon>
        <taxon>Viridiplantae</taxon>
        <taxon>Streptophyta</taxon>
        <taxon>Embryophyta</taxon>
        <taxon>Tracheophyta</taxon>
        <taxon>Spermatophyta</taxon>
        <taxon>Magnoliopsida</taxon>
        <taxon>Liliopsida</taxon>
        <taxon>Acoraceae</taxon>
        <taxon>Acorus</taxon>
    </lineage>
</organism>
<proteinExistence type="predicted"/>
<dbReference type="PROSITE" id="PS00028">
    <property type="entry name" value="ZINC_FINGER_C2H2_1"/>
    <property type="match status" value="1"/>
</dbReference>
<dbReference type="Gene3D" id="3.30.160.60">
    <property type="entry name" value="Classic Zinc Finger"/>
    <property type="match status" value="1"/>
</dbReference>
<reference evidence="2" key="2">
    <citation type="submission" date="2023-06" db="EMBL/GenBank/DDBJ databases">
        <authorList>
            <person name="Ma L."/>
            <person name="Liu K.-W."/>
            <person name="Li Z."/>
            <person name="Hsiao Y.-Y."/>
            <person name="Qi Y."/>
            <person name="Fu T."/>
            <person name="Tang G."/>
            <person name="Zhang D."/>
            <person name="Sun W.-H."/>
            <person name="Liu D.-K."/>
            <person name="Li Y."/>
            <person name="Chen G.-Z."/>
            <person name="Liu X.-D."/>
            <person name="Liao X.-Y."/>
            <person name="Jiang Y.-T."/>
            <person name="Yu X."/>
            <person name="Hao Y."/>
            <person name="Huang J."/>
            <person name="Zhao X.-W."/>
            <person name="Ke S."/>
            <person name="Chen Y.-Y."/>
            <person name="Wu W.-L."/>
            <person name="Hsu J.-L."/>
            <person name="Lin Y.-F."/>
            <person name="Huang M.-D."/>
            <person name="Li C.-Y."/>
            <person name="Huang L."/>
            <person name="Wang Z.-W."/>
            <person name="Zhao X."/>
            <person name="Zhong W.-Y."/>
            <person name="Peng D.-H."/>
            <person name="Ahmad S."/>
            <person name="Lan S."/>
            <person name="Zhang J.-S."/>
            <person name="Tsai W.-C."/>
            <person name="Van De Peer Y."/>
            <person name="Liu Z.-J."/>
        </authorList>
    </citation>
    <scope>NUCLEOTIDE SEQUENCE</scope>
    <source>
        <strain evidence="2">SCP</strain>
        <tissue evidence="2">Leaves</tissue>
    </source>
</reference>
<sequence>MSELVEKNSNSDLREKAASVTLREVHSQGHTYVDLRNVGKRIIFCCTLCRADCFSDSALFDHLNGKVHARRYAAAEVTLMGPLPWPFNDGVLFFTGNNSCDGLLTNGNSNGSMDAKNSLIDDHDQRMVIRDVLLNNELSTLKVRFIGHGHVAVRDIEIDACNKWLSRIWCAWLGEGDDCDKDMLSAPKSDFSIITFSYTYDLGVICKLKVLENFLSSGCHSEGEDYGISCKKRRKSFLESDSGTSDCAPKTVVSASDGEYDRLSTRALRKELRKQKQLVAERMCDICLQPIILQKDVATLFNSKTGRLACSSRNTKGAFHVFHTSCLVHWILLCEFEMLINNPNGMKRNKGRKNPVSRKEYKDQRLASQASNWMTTETPFSSVFCPECQGTGVDIKGDELEKERCTIPLSEMFHHKMKASESHKAWMKGPELLDRCSTGLHFPCGAEGDFQEIVNPLKLIRFYRAEE</sequence>
<dbReference type="InterPro" id="IPR036236">
    <property type="entry name" value="Znf_C2H2_sf"/>
</dbReference>
<dbReference type="SUPFAM" id="SSF57667">
    <property type="entry name" value="beta-beta-alpha zinc fingers"/>
    <property type="match status" value="1"/>
</dbReference>
<name>A0AAV9AQ62_ACOGR</name>
<dbReference type="EMBL" id="JAUJYN010000007">
    <property type="protein sequence ID" value="KAK1266503.1"/>
    <property type="molecule type" value="Genomic_DNA"/>
</dbReference>
<dbReference type="PANTHER" id="PTHR35497:SF1">
    <property type="entry name" value="ACYL-UDP-N-ACETYLGLUCOSAMINE O-ACYLTRANSFERASE"/>
    <property type="match status" value="1"/>
</dbReference>
<evidence type="ECO:0000313" key="2">
    <source>
        <dbReference type="EMBL" id="KAK1266503.1"/>
    </source>
</evidence>
<dbReference type="Pfam" id="PF12874">
    <property type="entry name" value="zf-met"/>
    <property type="match status" value="1"/>
</dbReference>
<dbReference type="InterPro" id="IPR013087">
    <property type="entry name" value="Znf_C2H2_type"/>
</dbReference>
<dbReference type="Proteomes" id="UP001179952">
    <property type="component" value="Unassembled WGS sequence"/>
</dbReference>
<evidence type="ECO:0000259" key="1">
    <source>
        <dbReference type="PROSITE" id="PS00028"/>
    </source>
</evidence>
<gene>
    <name evidence="2" type="ORF">QJS04_geneDACA000497</name>
</gene>
<dbReference type="PANTHER" id="PTHR35497">
    <property type="entry name" value="ACYL-UDP-N-ACETYLGLUCOSAMINE O-ACYLTRANSFERASE"/>
    <property type="match status" value="1"/>
</dbReference>
<protein>
    <recommendedName>
        <fullName evidence="1">C2H2-type domain-containing protein</fullName>
    </recommendedName>
</protein>
<comment type="caution">
    <text evidence="2">The sequence shown here is derived from an EMBL/GenBank/DDBJ whole genome shotgun (WGS) entry which is preliminary data.</text>
</comment>